<evidence type="ECO:0000313" key="3">
    <source>
        <dbReference type="EMBL" id="GMT29824.1"/>
    </source>
</evidence>
<evidence type="ECO:0000259" key="1">
    <source>
        <dbReference type="Pfam" id="PF14727"/>
    </source>
</evidence>
<keyword evidence="4" id="KW-1185">Reference proteome</keyword>
<dbReference type="Pfam" id="PF14727">
    <property type="entry name" value="PHTB1_N"/>
    <property type="match status" value="1"/>
</dbReference>
<dbReference type="InterPro" id="IPR055362">
    <property type="entry name" value="PTHB1_pf_dom"/>
</dbReference>
<evidence type="ECO:0008006" key="5">
    <source>
        <dbReference type="Google" id="ProtNLM"/>
    </source>
</evidence>
<dbReference type="PANTHER" id="PTHR20991">
    <property type="entry name" value="PARATHYROID HORMONE-RESPONSIVE B1 GENE"/>
    <property type="match status" value="1"/>
</dbReference>
<sequence>MNMLMLIVSQVTVPTESIMKSLLVMGIGASISIYEGEQCVLSRALSSSLHPGPVAVCHNSIAIVVGSSATVKSVKYSQLASHSVGGKKLNFDWSVAVGDVVVALQITEDNTQPLIMALCRKRLVALTNDGVLRFSFDLQCIGLALRSFNNGPSSFVISIVSTNTGAVLVLKDNVLIWTSHTPFVACHLDLCDARESLSMLCIADGNRVCVGYLGTEPSLYRIPIAPNRSVDYAAKKAQLSEFEEKIRIFGGSGAGLVESATAKAVLKELTATLDEGVFDNPTRAYSKHGDIPSWTVRLSLPPDLRDVHVNVNADVATSAKSFMINNTNEAPTLPLTFFIDDLPPIDPHVTVAVHHESMQVMLECSLPLSLIAVPCAVARQAKHKVTLDVDGPTHDLTDLLPDIATSASHSTQIGLQIFTTDCVVSVLTAGKSNRYRIQSESPDFLYLVTVKLIEAVKAKNPTARIDVNFAASSAVQAAEEYAQMQAKYEREKEGLAKSAAEVRAMQAALIPLTRNTKYTPLTNLTLLIETTYNRV</sequence>
<dbReference type="Proteomes" id="UP001432322">
    <property type="component" value="Unassembled WGS sequence"/>
</dbReference>
<reference evidence="3" key="1">
    <citation type="submission" date="2023-10" db="EMBL/GenBank/DDBJ databases">
        <title>Genome assembly of Pristionchus species.</title>
        <authorList>
            <person name="Yoshida K."/>
            <person name="Sommer R.J."/>
        </authorList>
    </citation>
    <scope>NUCLEOTIDE SEQUENCE</scope>
    <source>
        <strain evidence="3">RS5133</strain>
    </source>
</reference>
<evidence type="ECO:0000313" key="4">
    <source>
        <dbReference type="Proteomes" id="UP001432322"/>
    </source>
</evidence>
<dbReference type="GO" id="GO:0060271">
    <property type="term" value="P:cilium assembly"/>
    <property type="evidence" value="ECO:0007669"/>
    <property type="project" value="TreeGrafter"/>
</dbReference>
<dbReference type="InterPro" id="IPR026511">
    <property type="entry name" value="PTHB1"/>
</dbReference>
<evidence type="ECO:0000259" key="2">
    <source>
        <dbReference type="Pfam" id="PF23337"/>
    </source>
</evidence>
<dbReference type="GO" id="GO:0016020">
    <property type="term" value="C:membrane"/>
    <property type="evidence" value="ECO:0007669"/>
    <property type="project" value="TreeGrafter"/>
</dbReference>
<protein>
    <recommendedName>
        <fullName evidence="5">Bbs-9</fullName>
    </recommendedName>
</protein>
<dbReference type="Pfam" id="PF23337">
    <property type="entry name" value="PTHB1_pf"/>
    <property type="match status" value="1"/>
</dbReference>
<proteinExistence type="predicted"/>
<dbReference type="InterPro" id="IPR028073">
    <property type="entry name" value="PHTB1_N_dom"/>
</dbReference>
<organism evidence="3 4">
    <name type="scientific">Pristionchus fissidentatus</name>
    <dbReference type="NCBI Taxonomy" id="1538716"/>
    <lineage>
        <taxon>Eukaryota</taxon>
        <taxon>Metazoa</taxon>
        <taxon>Ecdysozoa</taxon>
        <taxon>Nematoda</taxon>
        <taxon>Chromadorea</taxon>
        <taxon>Rhabditida</taxon>
        <taxon>Rhabditina</taxon>
        <taxon>Diplogasteromorpha</taxon>
        <taxon>Diplogasteroidea</taxon>
        <taxon>Neodiplogasteridae</taxon>
        <taxon>Pristionchus</taxon>
    </lineage>
</organism>
<feature type="non-terminal residue" evidence="3">
    <location>
        <position position="535"/>
    </location>
</feature>
<dbReference type="EMBL" id="BTSY01000005">
    <property type="protein sequence ID" value="GMT29824.1"/>
    <property type="molecule type" value="Genomic_DNA"/>
</dbReference>
<comment type="caution">
    <text evidence="3">The sequence shown here is derived from an EMBL/GenBank/DDBJ whole genome shotgun (WGS) entry which is preliminary data.</text>
</comment>
<gene>
    <name evidence="3" type="ORF">PFISCL1PPCAC_21121</name>
</gene>
<dbReference type="AlphaFoldDB" id="A0AAV5WCU2"/>
<feature type="domain" description="PTHB1 N-terminal" evidence="1">
    <location>
        <begin position="21"/>
        <end position="217"/>
    </location>
</feature>
<dbReference type="GO" id="GO:0034464">
    <property type="term" value="C:BBSome"/>
    <property type="evidence" value="ECO:0007669"/>
    <property type="project" value="InterPro"/>
</dbReference>
<dbReference type="PANTHER" id="PTHR20991:SF0">
    <property type="entry name" value="PROTEIN PTHB1"/>
    <property type="match status" value="1"/>
</dbReference>
<accession>A0AAV5WCU2</accession>
<feature type="domain" description="PTHB1 platform" evidence="2">
    <location>
        <begin position="367"/>
        <end position="472"/>
    </location>
</feature>
<name>A0AAV5WCU2_9BILA</name>